<gene>
    <name evidence="1" type="ORF">DFH07DRAFT_44680</name>
</gene>
<dbReference type="InterPro" id="IPR032675">
    <property type="entry name" value="LRR_dom_sf"/>
</dbReference>
<dbReference type="Gene3D" id="3.80.10.10">
    <property type="entry name" value="Ribonuclease Inhibitor"/>
    <property type="match status" value="1"/>
</dbReference>
<comment type="caution">
    <text evidence="1">The sequence shown here is derived from an EMBL/GenBank/DDBJ whole genome shotgun (WGS) entry which is preliminary data.</text>
</comment>
<evidence type="ECO:0000313" key="1">
    <source>
        <dbReference type="EMBL" id="KAJ7742161.1"/>
    </source>
</evidence>
<proteinExistence type="predicted"/>
<evidence type="ECO:0008006" key="3">
    <source>
        <dbReference type="Google" id="ProtNLM"/>
    </source>
</evidence>
<protein>
    <recommendedName>
        <fullName evidence="3">F-box domain-containing protein</fullName>
    </recommendedName>
</protein>
<evidence type="ECO:0000313" key="2">
    <source>
        <dbReference type="Proteomes" id="UP001215280"/>
    </source>
</evidence>
<accession>A0AAD7N1E0</accession>
<name>A0AAD7N1E0_9AGAR</name>
<reference evidence="1" key="1">
    <citation type="submission" date="2023-03" db="EMBL/GenBank/DDBJ databases">
        <title>Massive genome expansion in bonnet fungi (Mycena s.s.) driven by repeated elements and novel gene families across ecological guilds.</title>
        <authorList>
            <consortium name="Lawrence Berkeley National Laboratory"/>
            <person name="Harder C.B."/>
            <person name="Miyauchi S."/>
            <person name="Viragh M."/>
            <person name="Kuo A."/>
            <person name="Thoen E."/>
            <person name="Andreopoulos B."/>
            <person name="Lu D."/>
            <person name="Skrede I."/>
            <person name="Drula E."/>
            <person name="Henrissat B."/>
            <person name="Morin E."/>
            <person name="Kohler A."/>
            <person name="Barry K."/>
            <person name="LaButti K."/>
            <person name="Morin E."/>
            <person name="Salamov A."/>
            <person name="Lipzen A."/>
            <person name="Mereny Z."/>
            <person name="Hegedus B."/>
            <person name="Baldrian P."/>
            <person name="Stursova M."/>
            <person name="Weitz H."/>
            <person name="Taylor A."/>
            <person name="Grigoriev I.V."/>
            <person name="Nagy L.G."/>
            <person name="Martin F."/>
            <person name="Kauserud H."/>
        </authorList>
    </citation>
    <scope>NUCLEOTIDE SEQUENCE</scope>
    <source>
        <strain evidence="1">CBHHK188m</strain>
    </source>
</reference>
<dbReference type="Proteomes" id="UP001215280">
    <property type="component" value="Unassembled WGS sequence"/>
</dbReference>
<sequence>MDPVLLPPEIWLYIHQLATSDTSPWAAARSDAHRYEAPHESEQDIQEFLRDACSFVLVCRLWNRLANQLLYENVRVPMDEHRFLTLRNALERPETAGLVRSIRLSRVHFDHNLAILTLCPQVQVVCQPDTRLGYFPSDVDTRVPTLPCLRDLYWPESFTTYLPAILMAAPNLEHLVILPTDLLALTPDPLDALPTSPSLRHLACCAFDAPHVSDILRLNFRHITRLRCAVLHLTLPRFPTLPVLETLELFHPPQGIPFATLFARCPRLSTLCYNVSNDLDLCDPLPARPVPLTCVRLHSTITVVDDAQWARTDWRWEAIAPHFEFFLAPEVPRISRLVLHGSWDFVVADARFAHTRDRLRTQGCQVEFPEGFLQ</sequence>
<dbReference type="AlphaFoldDB" id="A0AAD7N1E0"/>
<keyword evidence="2" id="KW-1185">Reference proteome</keyword>
<dbReference type="EMBL" id="JARJLG010000119">
    <property type="protein sequence ID" value="KAJ7742161.1"/>
    <property type="molecule type" value="Genomic_DNA"/>
</dbReference>
<dbReference type="SUPFAM" id="SSF52047">
    <property type="entry name" value="RNI-like"/>
    <property type="match status" value="1"/>
</dbReference>
<organism evidence="1 2">
    <name type="scientific">Mycena maculata</name>
    <dbReference type="NCBI Taxonomy" id="230809"/>
    <lineage>
        <taxon>Eukaryota</taxon>
        <taxon>Fungi</taxon>
        <taxon>Dikarya</taxon>
        <taxon>Basidiomycota</taxon>
        <taxon>Agaricomycotina</taxon>
        <taxon>Agaricomycetes</taxon>
        <taxon>Agaricomycetidae</taxon>
        <taxon>Agaricales</taxon>
        <taxon>Marasmiineae</taxon>
        <taxon>Mycenaceae</taxon>
        <taxon>Mycena</taxon>
    </lineage>
</organism>